<dbReference type="KEGG" id="bwh:A9C19_09695"/>
<evidence type="ECO:0000313" key="2">
    <source>
        <dbReference type="EMBL" id="APH04998.1"/>
    </source>
</evidence>
<dbReference type="Pfam" id="PF04411">
    <property type="entry name" value="PDDEXK_7"/>
    <property type="match status" value="1"/>
</dbReference>
<dbReference type="Pfam" id="PF09823">
    <property type="entry name" value="DUF2357"/>
    <property type="match status" value="1"/>
</dbReference>
<evidence type="ECO:0000313" key="3">
    <source>
        <dbReference type="Proteomes" id="UP000181936"/>
    </source>
</evidence>
<organism evidence="2 3">
    <name type="scientific">Bacillus weihaiensis</name>
    <dbReference type="NCBI Taxonomy" id="1547283"/>
    <lineage>
        <taxon>Bacteria</taxon>
        <taxon>Bacillati</taxon>
        <taxon>Bacillota</taxon>
        <taxon>Bacilli</taxon>
        <taxon>Bacillales</taxon>
        <taxon>Bacillaceae</taxon>
        <taxon>Bacillus</taxon>
    </lineage>
</organism>
<evidence type="ECO:0000259" key="1">
    <source>
        <dbReference type="Pfam" id="PF09823"/>
    </source>
</evidence>
<dbReference type="Proteomes" id="UP000181936">
    <property type="component" value="Chromosome"/>
</dbReference>
<sequence>MAPLNSGVNITVWDDHQKNWVRLNKIYLEEAKIYRWKTKSKNSFQFKMQHLSLPMTKTTEGWEGVFETPFQSGIVSFTISTAEAKDSIENYVYTDHRKLTEQQYHSLLDDLLKEASICFQQSGLETNISTSGFTRECSMLQWMYIESSIFNLRNTFQQITAHPLRNLRKEEVLMRRERAKSVTPRSIAWMERYGESYGGSPTKLPSHIQSTKVEETFNVYENRVLLFQLNELQLLLKTYRTINDRDIGRKATQYLDWISLWKKAEFLQGLRPYSGPVKITQVFRKHPVYRIWYQWFTSLYQFKTITFDIEQKLSLKDTYLLYEMWCFMQIIRTLRELGQLDDTAELFTKKDGYYFLRLSENKESVIHLKNGGQLIYQRIIQINTNPYYSYTQRMIPDIVIDYQNQLYVMDPKYRIPANLPMALGEMHKYRDGILAREDDTRVVKDVYILTPTECYMPSDKDFYDVEFHERYHMGAFCFSPGEHHDVFKEWLGKIL</sequence>
<dbReference type="RefSeq" id="WP_072579791.1">
    <property type="nucleotide sequence ID" value="NZ_CP016020.1"/>
</dbReference>
<accession>A0A1L3MRP1</accession>
<dbReference type="STRING" id="1547283.A9C19_09695"/>
<dbReference type="InterPro" id="IPR018633">
    <property type="entry name" value="DUF2357"/>
</dbReference>
<proteinExistence type="predicted"/>
<dbReference type="AlphaFoldDB" id="A0A1L3MRP1"/>
<feature type="domain" description="DUF2357" evidence="1">
    <location>
        <begin position="71"/>
        <end position="294"/>
    </location>
</feature>
<dbReference type="InterPro" id="IPR007505">
    <property type="entry name" value="PDDEXK_7"/>
</dbReference>
<name>A0A1L3MRP1_9BACI</name>
<gene>
    <name evidence="2" type="ORF">A9C19_09695</name>
</gene>
<reference evidence="2 3" key="1">
    <citation type="journal article" date="2016" name="Sci. Rep.">
        <title>Complete genome sequence and transcriptomic analysis of a novel marine strain Bacillus weihaiensis reveals the mechanism of brown algae degradation.</title>
        <authorList>
            <person name="Zhu Y."/>
            <person name="Chen P."/>
            <person name="Bao Y."/>
            <person name="Men Y."/>
            <person name="Zeng Y."/>
            <person name="Yang J."/>
            <person name="Sun J."/>
            <person name="Sun Y."/>
        </authorList>
    </citation>
    <scope>NUCLEOTIDE SEQUENCE [LARGE SCALE GENOMIC DNA]</scope>
    <source>
        <strain evidence="2 3">Alg07</strain>
    </source>
</reference>
<dbReference type="EMBL" id="CP016020">
    <property type="protein sequence ID" value="APH04998.1"/>
    <property type="molecule type" value="Genomic_DNA"/>
</dbReference>
<protein>
    <recommendedName>
        <fullName evidence="1">DUF2357 domain-containing protein</fullName>
    </recommendedName>
</protein>
<dbReference type="OrthoDB" id="11970at2"/>
<keyword evidence="3" id="KW-1185">Reference proteome</keyword>